<dbReference type="Gene3D" id="2.30.180.10">
    <property type="entry name" value="FAS1 domain"/>
    <property type="match status" value="2"/>
</dbReference>
<accession>A0AAV1S534</accession>
<dbReference type="SUPFAM" id="SSF118196">
    <property type="entry name" value="YaeB-like"/>
    <property type="match status" value="1"/>
</dbReference>
<reference evidence="7 8" key="1">
    <citation type="submission" date="2024-01" db="EMBL/GenBank/DDBJ databases">
        <authorList>
            <person name="Waweru B."/>
        </authorList>
    </citation>
    <scope>NUCLEOTIDE SEQUENCE [LARGE SCALE GENOMIC DNA]</scope>
</reference>
<dbReference type="InterPro" id="IPR036378">
    <property type="entry name" value="FAS1_dom_sf"/>
</dbReference>
<evidence type="ECO:0000313" key="8">
    <source>
        <dbReference type="Proteomes" id="UP001314170"/>
    </source>
</evidence>
<sequence>MAPINPAISQITPATTLTYFLLLLVTTNATSTPILSIANLTALLSSLPDLSSFTSLLASTPFLTSEISDRSALTLLVIPNSYLSSSLDLTRRLSPSALADLLRYHILLQYLSSSDLHQLPTSGALITTLFQTTGRASSNFGSVNITRNPVTNAITISSPSPFSSSNATVLSLIKTLPYNVSIISVNSLLVPYGFDLMASETRPTLSLNITKALLDGHNFFVAASLLSASGVVQEFEADEGGAGITLFVPTDSAFSDLSATDVSLQSLPADKKADVLKFHVLHSYYPLGSLESIVNPVQPTLATEDMGAGSFTLNISRVNGSVAIDSGIVQASVTQTVFDQNPVAIFGVSKVLLPKEIFGRNPVFTSKPGNPDTRNAQPPFIALSPESSPKMLSSAPGVREEIKSGVGGLQWLSTLSFLSVVVVWRNFSLQNWQPLPCFVWEFQVTAYDFTGSEEISYDQFMEQLELRVEWRLPGSSFPTGGFWMSYKQINGHRHQGVRLQVPYMRWPSKLMSSESDEWNRGLGSSKRVRIHKYSRANCHESALQKVVETGQCSLSGGGYVGRGTGPSFRQGSSILSQKVIGLLKQWSGLVVSDNRTGTHSAIWCLCLLDKKDKFTFFDKDHYKWLCSKFKGVCDKVMVKDWSLFLESQAGKIWRWMNDYNSSAAWLTHMSLLIFRKKSKDLYSKIQELEISLNSCLQKCAAERQGRIRAQQDLRKSLAQPKSENLEQTSYPMAPIGVVQSCFSTRNGTPRQPLLVPLARACLVFDSARVPPASLEGLVEYSHCWVVYVFHLNTDLDKLWKEPSRSKFKAKVRVPRLKGRKMGVFATRSPHRPCPIGLTVAKVKAVRGNIVLLSGIDLVDGTPILDIKPYLPYCDSIQGAAVPEWVMEDNMLAVASVNFSEGFSSSLSDCWDTAKKKSLYASPDELQCLIKQVLSWDIRSVSQRNQQHDLLIKTGNGEAPYSTLDSDHNEDQEALDHGNNKACNPSGDVTYHLILEGMDVSYRIDFHGNVIVEGVGVSSDIINAPVMFIISSCVDTIVDDFDARKSPRQNFFFSFQQKP</sequence>
<dbReference type="InterPro" id="IPR000782">
    <property type="entry name" value="FAS1_domain"/>
</dbReference>
<name>A0AAV1S534_9ROSI</name>
<feature type="compositionally biased region" description="Basic and acidic residues" evidence="4">
    <location>
        <begin position="964"/>
        <end position="978"/>
    </location>
</feature>
<feature type="region of interest" description="Disordered" evidence="4">
    <location>
        <begin position="961"/>
        <end position="980"/>
    </location>
</feature>
<dbReference type="PROSITE" id="PS51668">
    <property type="entry name" value="TSAA_2"/>
    <property type="match status" value="1"/>
</dbReference>
<dbReference type="PANTHER" id="PTHR12818">
    <property type="entry name" value="TRNA (ADENINE(37)-N6)-METHYLTRANSFERASE"/>
    <property type="match status" value="1"/>
</dbReference>
<dbReference type="SUPFAM" id="SSF82153">
    <property type="entry name" value="FAS1 domain"/>
    <property type="match status" value="2"/>
</dbReference>
<comment type="caution">
    <text evidence="7">The sequence shown here is derived from an EMBL/GenBank/DDBJ whole genome shotgun (WGS) entry which is preliminary data.</text>
</comment>
<feature type="domain" description="FAS1" evidence="5">
    <location>
        <begin position="37"/>
        <end position="176"/>
    </location>
</feature>
<dbReference type="Pfam" id="PF01980">
    <property type="entry name" value="TrmO_N"/>
    <property type="match status" value="1"/>
</dbReference>
<keyword evidence="2" id="KW-0949">S-adenosyl-L-methionine</keyword>
<dbReference type="FunFam" id="2.40.30.70:FF:000003">
    <property type="entry name" value="tRNA (Adenine(37)-N6)-methyltransferase isoform A"/>
    <property type="match status" value="1"/>
</dbReference>
<feature type="domain" description="TsaA-like" evidence="6">
    <location>
        <begin position="732"/>
        <end position="878"/>
    </location>
</feature>
<evidence type="ECO:0008006" key="9">
    <source>
        <dbReference type="Google" id="ProtNLM"/>
    </source>
</evidence>
<evidence type="ECO:0000259" key="5">
    <source>
        <dbReference type="PROSITE" id="PS50213"/>
    </source>
</evidence>
<evidence type="ECO:0000256" key="4">
    <source>
        <dbReference type="SAM" id="MobiDB-lite"/>
    </source>
</evidence>
<dbReference type="InterPro" id="IPR036414">
    <property type="entry name" value="YaeB_N_sf"/>
</dbReference>
<dbReference type="PROSITE" id="PS50213">
    <property type="entry name" value="FAS1"/>
    <property type="match status" value="2"/>
</dbReference>
<protein>
    <recommendedName>
        <fullName evidence="9">FAS1 domain-containing protein</fullName>
    </recommendedName>
</protein>
<dbReference type="InterPro" id="IPR040372">
    <property type="entry name" value="YaeB-like"/>
</dbReference>
<dbReference type="FunFam" id="2.30.180.10:FF:000022">
    <property type="entry name" value="fasciclin-like arabinogalactan protein 4"/>
    <property type="match status" value="1"/>
</dbReference>
<dbReference type="Gene3D" id="2.40.30.70">
    <property type="entry name" value="YaeB-like"/>
    <property type="match status" value="1"/>
</dbReference>
<proteinExistence type="inferred from homology"/>
<evidence type="ECO:0000259" key="6">
    <source>
        <dbReference type="PROSITE" id="PS51668"/>
    </source>
</evidence>
<feature type="domain" description="FAS1" evidence="5">
    <location>
        <begin position="206"/>
        <end position="352"/>
    </location>
</feature>
<organism evidence="7 8">
    <name type="scientific">Dovyalis caffra</name>
    <dbReference type="NCBI Taxonomy" id="77055"/>
    <lineage>
        <taxon>Eukaryota</taxon>
        <taxon>Viridiplantae</taxon>
        <taxon>Streptophyta</taxon>
        <taxon>Embryophyta</taxon>
        <taxon>Tracheophyta</taxon>
        <taxon>Spermatophyta</taxon>
        <taxon>Magnoliopsida</taxon>
        <taxon>eudicotyledons</taxon>
        <taxon>Gunneridae</taxon>
        <taxon>Pentapetalae</taxon>
        <taxon>rosids</taxon>
        <taxon>fabids</taxon>
        <taxon>Malpighiales</taxon>
        <taxon>Salicaceae</taxon>
        <taxon>Flacourtieae</taxon>
        <taxon>Dovyalis</taxon>
    </lineage>
</organism>
<dbReference type="Pfam" id="PF02469">
    <property type="entry name" value="Fasciclin"/>
    <property type="match status" value="1"/>
</dbReference>
<dbReference type="Proteomes" id="UP001314170">
    <property type="component" value="Unassembled WGS sequence"/>
</dbReference>
<dbReference type="SMART" id="SM00554">
    <property type="entry name" value="FAS1"/>
    <property type="match status" value="2"/>
</dbReference>
<evidence type="ECO:0000313" key="7">
    <source>
        <dbReference type="EMBL" id="CAK7344652.1"/>
    </source>
</evidence>
<dbReference type="FunFam" id="2.30.180.10:FF:000013">
    <property type="entry name" value="Fasciclin-like arabinogalactan protein 4"/>
    <property type="match status" value="1"/>
</dbReference>
<dbReference type="AlphaFoldDB" id="A0AAV1S534"/>
<dbReference type="PANTHER" id="PTHR12818:SF0">
    <property type="entry name" value="TRNA (ADENINE(37)-N6)-METHYLTRANSFERASE"/>
    <property type="match status" value="1"/>
</dbReference>
<gene>
    <name evidence="7" type="ORF">DCAF_LOCUS17889</name>
</gene>
<comment type="similarity">
    <text evidence="1">Belongs to the fasciclin-like AGP family.</text>
</comment>
<evidence type="ECO:0000256" key="3">
    <source>
        <dbReference type="ARBA" id="ARBA00033753"/>
    </source>
</evidence>
<dbReference type="NCBIfam" id="TIGR00104">
    <property type="entry name" value="tRNA_TsaA"/>
    <property type="match status" value="1"/>
</dbReference>
<evidence type="ECO:0000256" key="1">
    <source>
        <dbReference type="ARBA" id="ARBA00007843"/>
    </source>
</evidence>
<comment type="similarity">
    <text evidence="3">Belongs to the tRNA methyltransferase O family.</text>
</comment>
<dbReference type="InterPro" id="IPR036413">
    <property type="entry name" value="YaeB-like_sf"/>
</dbReference>
<keyword evidence="8" id="KW-1185">Reference proteome</keyword>
<dbReference type="CDD" id="cd09281">
    <property type="entry name" value="UPF0066"/>
    <property type="match status" value="1"/>
</dbReference>
<dbReference type="InterPro" id="IPR023370">
    <property type="entry name" value="TrmO-like_N"/>
</dbReference>
<dbReference type="EMBL" id="CAWUPB010001164">
    <property type="protein sequence ID" value="CAK7344652.1"/>
    <property type="molecule type" value="Genomic_DNA"/>
</dbReference>
<evidence type="ECO:0000256" key="2">
    <source>
        <dbReference type="ARBA" id="ARBA00022691"/>
    </source>
</evidence>